<reference evidence="1" key="2">
    <citation type="journal article" date="2015" name="Fish Shellfish Immunol.">
        <title>Early steps in the European eel (Anguilla anguilla)-Vibrio vulnificus interaction in the gills: Role of the RtxA13 toxin.</title>
        <authorList>
            <person name="Callol A."/>
            <person name="Pajuelo D."/>
            <person name="Ebbesson L."/>
            <person name="Teles M."/>
            <person name="MacKenzie S."/>
            <person name="Amaro C."/>
        </authorList>
    </citation>
    <scope>NUCLEOTIDE SEQUENCE</scope>
</reference>
<accession>A0A0E9SZX3</accession>
<reference evidence="1" key="1">
    <citation type="submission" date="2014-11" db="EMBL/GenBank/DDBJ databases">
        <authorList>
            <person name="Amaro Gonzalez C."/>
        </authorList>
    </citation>
    <scope>NUCLEOTIDE SEQUENCE</scope>
</reference>
<dbReference type="AlphaFoldDB" id="A0A0E9SZX3"/>
<protein>
    <submittedName>
        <fullName evidence="1">Uncharacterized protein</fullName>
    </submittedName>
</protein>
<dbReference type="EMBL" id="GBXM01061683">
    <property type="protein sequence ID" value="JAH46894.1"/>
    <property type="molecule type" value="Transcribed_RNA"/>
</dbReference>
<proteinExistence type="predicted"/>
<organism evidence="1">
    <name type="scientific">Anguilla anguilla</name>
    <name type="common">European freshwater eel</name>
    <name type="synonym">Muraena anguilla</name>
    <dbReference type="NCBI Taxonomy" id="7936"/>
    <lineage>
        <taxon>Eukaryota</taxon>
        <taxon>Metazoa</taxon>
        <taxon>Chordata</taxon>
        <taxon>Craniata</taxon>
        <taxon>Vertebrata</taxon>
        <taxon>Euteleostomi</taxon>
        <taxon>Actinopterygii</taxon>
        <taxon>Neopterygii</taxon>
        <taxon>Teleostei</taxon>
        <taxon>Anguilliformes</taxon>
        <taxon>Anguillidae</taxon>
        <taxon>Anguilla</taxon>
    </lineage>
</organism>
<sequence>MAEQWVSTWLGNQKDVRLNMNKTSVVRFALVPWLYWHQPPSVTQNCYLLHPARVM</sequence>
<evidence type="ECO:0000313" key="1">
    <source>
        <dbReference type="EMBL" id="JAH46894.1"/>
    </source>
</evidence>
<name>A0A0E9SZX3_ANGAN</name>